<comment type="caution">
    <text evidence="2">The sequence shown here is derived from an EMBL/GenBank/DDBJ whole genome shotgun (WGS) entry which is preliminary data.</text>
</comment>
<keyword evidence="3" id="KW-1185">Reference proteome</keyword>
<protein>
    <submittedName>
        <fullName evidence="2">Uncharacterized protein</fullName>
    </submittedName>
</protein>
<evidence type="ECO:0000256" key="1">
    <source>
        <dbReference type="SAM" id="Coils"/>
    </source>
</evidence>
<keyword evidence="1" id="KW-0175">Coiled coil</keyword>
<dbReference type="Proteomes" id="UP001176059">
    <property type="component" value="Unassembled WGS sequence"/>
</dbReference>
<feature type="coiled-coil region" evidence="1">
    <location>
        <begin position="98"/>
        <end position="125"/>
    </location>
</feature>
<sequence length="241" mass="27778">MSGFNEDGALSHATPEQIERAFMEKTNDFNEAAFGMYRQTAHVNPTISPAQYNFRQMYKFNNTSNFLHSLSPEMRAWLRRITHKQDDSGAGRQEKLRLAEYRQNVAETRMKKDEANAARRQAAEEEINAVTPILTITELESRLQKGSSKYLTVTDLTLQLKWHRMHSPLNSIPNLGSKRDEKISFLRAAINRHIDPRASGILSTSASAVDDVEEDHPDMIWRITWTIATILRKIIIRNEFY</sequence>
<name>A0AA38JLF8_9AGAR</name>
<evidence type="ECO:0000313" key="2">
    <source>
        <dbReference type="EMBL" id="KAJ3732560.1"/>
    </source>
</evidence>
<dbReference type="AlphaFoldDB" id="A0AA38JLF8"/>
<organism evidence="2 3">
    <name type="scientific">Lentinula guzmanii</name>
    <dbReference type="NCBI Taxonomy" id="2804957"/>
    <lineage>
        <taxon>Eukaryota</taxon>
        <taxon>Fungi</taxon>
        <taxon>Dikarya</taxon>
        <taxon>Basidiomycota</taxon>
        <taxon>Agaricomycotina</taxon>
        <taxon>Agaricomycetes</taxon>
        <taxon>Agaricomycetidae</taxon>
        <taxon>Agaricales</taxon>
        <taxon>Marasmiineae</taxon>
        <taxon>Omphalotaceae</taxon>
        <taxon>Lentinula</taxon>
    </lineage>
</organism>
<reference evidence="2" key="1">
    <citation type="submission" date="2022-08" db="EMBL/GenBank/DDBJ databases">
        <authorList>
            <consortium name="DOE Joint Genome Institute"/>
            <person name="Min B."/>
            <person name="Sierra-Patev S."/>
            <person name="Naranjo-Ortiz M."/>
            <person name="Looney B."/>
            <person name="Konkel Z."/>
            <person name="Slot J.C."/>
            <person name="Sakamoto Y."/>
            <person name="Steenwyk J.L."/>
            <person name="Rokas A."/>
            <person name="Carro J."/>
            <person name="Camarero S."/>
            <person name="Ferreira P."/>
            <person name="Molpeceres G."/>
            <person name="Ruiz-duenas F.J."/>
            <person name="Serrano A."/>
            <person name="Henrissat B."/>
            <person name="Drula E."/>
            <person name="Hughes K.W."/>
            <person name="Mata J.L."/>
            <person name="Ishikawa N.K."/>
            <person name="Vargas-Isla R."/>
            <person name="Ushijima S."/>
            <person name="Smith C.A."/>
            <person name="Ahrendt S."/>
            <person name="Andreopoulos W."/>
            <person name="He G."/>
            <person name="LaButti K."/>
            <person name="Lipzen A."/>
            <person name="Ng V."/>
            <person name="Riley R."/>
            <person name="Sandor L."/>
            <person name="Barry K."/>
            <person name="Martinez A.T."/>
            <person name="Xiao Y."/>
            <person name="Gibbons J.G."/>
            <person name="Terashima K."/>
            <person name="Hibbett D.S."/>
            <person name="Grigoriev I.V."/>
        </authorList>
    </citation>
    <scope>NUCLEOTIDE SEQUENCE</scope>
    <source>
        <strain evidence="2">ET3784</strain>
    </source>
</reference>
<proteinExistence type="predicted"/>
<evidence type="ECO:0000313" key="3">
    <source>
        <dbReference type="Proteomes" id="UP001176059"/>
    </source>
</evidence>
<dbReference type="EMBL" id="JANVFO010000023">
    <property type="protein sequence ID" value="KAJ3732560.1"/>
    <property type="molecule type" value="Genomic_DNA"/>
</dbReference>
<accession>A0AA38JLF8</accession>
<gene>
    <name evidence="2" type="ORF">DFJ43DRAFT_299133</name>
</gene>
<reference evidence="2" key="2">
    <citation type="journal article" date="2023" name="Proc. Natl. Acad. Sci. U.S.A.">
        <title>A global phylogenomic analysis of the shiitake genus Lentinula.</title>
        <authorList>
            <person name="Sierra-Patev S."/>
            <person name="Min B."/>
            <person name="Naranjo-Ortiz M."/>
            <person name="Looney B."/>
            <person name="Konkel Z."/>
            <person name="Slot J.C."/>
            <person name="Sakamoto Y."/>
            <person name="Steenwyk J.L."/>
            <person name="Rokas A."/>
            <person name="Carro J."/>
            <person name="Camarero S."/>
            <person name="Ferreira P."/>
            <person name="Molpeceres G."/>
            <person name="Ruiz-Duenas F.J."/>
            <person name="Serrano A."/>
            <person name="Henrissat B."/>
            <person name="Drula E."/>
            <person name="Hughes K.W."/>
            <person name="Mata J.L."/>
            <person name="Ishikawa N.K."/>
            <person name="Vargas-Isla R."/>
            <person name="Ushijima S."/>
            <person name="Smith C.A."/>
            <person name="Donoghue J."/>
            <person name="Ahrendt S."/>
            <person name="Andreopoulos W."/>
            <person name="He G."/>
            <person name="LaButti K."/>
            <person name="Lipzen A."/>
            <person name="Ng V."/>
            <person name="Riley R."/>
            <person name="Sandor L."/>
            <person name="Barry K."/>
            <person name="Martinez A.T."/>
            <person name="Xiao Y."/>
            <person name="Gibbons J.G."/>
            <person name="Terashima K."/>
            <person name="Grigoriev I.V."/>
            <person name="Hibbett D."/>
        </authorList>
    </citation>
    <scope>NUCLEOTIDE SEQUENCE</scope>
    <source>
        <strain evidence="2">ET3784</strain>
    </source>
</reference>